<dbReference type="EMBL" id="BMMT01000021">
    <property type="protein sequence ID" value="GGJ03617.1"/>
    <property type="molecule type" value="Genomic_DNA"/>
</dbReference>
<evidence type="ECO:0000313" key="2">
    <source>
        <dbReference type="Proteomes" id="UP000597989"/>
    </source>
</evidence>
<organism evidence="1 2">
    <name type="scientific">Saccharopolyspora thermophila</name>
    <dbReference type="NCBI Taxonomy" id="89367"/>
    <lineage>
        <taxon>Bacteria</taxon>
        <taxon>Bacillati</taxon>
        <taxon>Actinomycetota</taxon>
        <taxon>Actinomycetes</taxon>
        <taxon>Pseudonocardiales</taxon>
        <taxon>Pseudonocardiaceae</taxon>
        <taxon>Saccharopolyspora</taxon>
    </lineage>
</organism>
<dbReference type="Proteomes" id="UP000597989">
    <property type="component" value="Unassembled WGS sequence"/>
</dbReference>
<comment type="caution">
    <text evidence="1">The sequence shown here is derived from an EMBL/GenBank/DDBJ whole genome shotgun (WGS) entry which is preliminary data.</text>
</comment>
<name>A0A917NIQ5_9PSEU</name>
<protein>
    <submittedName>
        <fullName evidence="1">Uncharacterized protein</fullName>
    </submittedName>
</protein>
<evidence type="ECO:0000313" key="1">
    <source>
        <dbReference type="EMBL" id="GGJ03617.1"/>
    </source>
</evidence>
<sequence>MRSLSANTRPVHLPVACTAVSPVPRSRNKFAGESCSTMPSCVTRDGDRLSGNAVALLHWRPPAGTPPDDKTRSSPCYAYLQSSGSWPWQRWQDWSPLADWASGAECRPAAHRLLVDTIRPFIGGRSGFGVHR</sequence>
<dbReference type="AlphaFoldDB" id="A0A917NIQ5"/>
<proteinExistence type="predicted"/>
<reference evidence="1 2" key="1">
    <citation type="journal article" date="2014" name="Int. J. Syst. Evol. Microbiol.">
        <title>Complete genome sequence of Corynebacterium casei LMG S-19264T (=DSM 44701T), isolated from a smear-ripened cheese.</title>
        <authorList>
            <consortium name="US DOE Joint Genome Institute (JGI-PGF)"/>
            <person name="Walter F."/>
            <person name="Albersmeier A."/>
            <person name="Kalinowski J."/>
            <person name="Ruckert C."/>
        </authorList>
    </citation>
    <scope>NUCLEOTIDE SEQUENCE [LARGE SCALE GENOMIC DNA]</scope>
    <source>
        <strain evidence="1 2">CGMCC 4.7206</strain>
    </source>
</reference>
<gene>
    <name evidence="1" type="ORF">GCM10011581_45820</name>
</gene>
<accession>A0A917NIQ5</accession>